<keyword evidence="6 10" id="KW-0472">Membrane</keyword>
<feature type="transmembrane region" description="Helical" evidence="10">
    <location>
        <begin position="63"/>
        <end position="82"/>
    </location>
</feature>
<gene>
    <name evidence="11" type="primary">sugE</name>
    <name evidence="11" type="ORF">MPLDJ20_270121</name>
</gene>
<evidence type="ECO:0000256" key="3">
    <source>
        <dbReference type="ARBA" id="ARBA00022475"/>
    </source>
</evidence>
<keyword evidence="2" id="KW-0813">Transport</keyword>
<dbReference type="AlphaFoldDB" id="A0A090F931"/>
<evidence type="ECO:0000313" key="12">
    <source>
        <dbReference type="Proteomes" id="UP000046373"/>
    </source>
</evidence>
<dbReference type="InterPro" id="IPR045324">
    <property type="entry name" value="Small_multidrug_res"/>
</dbReference>
<dbReference type="InterPro" id="IPR037185">
    <property type="entry name" value="EmrE-like"/>
</dbReference>
<dbReference type="Gene3D" id="1.10.3730.20">
    <property type="match status" value="1"/>
</dbReference>
<evidence type="ECO:0000256" key="9">
    <source>
        <dbReference type="RuleBase" id="RU003942"/>
    </source>
</evidence>
<dbReference type="InterPro" id="IPR000390">
    <property type="entry name" value="Small_drug/metabolite_transptr"/>
</dbReference>
<dbReference type="PANTHER" id="PTHR30561">
    <property type="entry name" value="SMR FAMILY PROTON-DEPENDENT DRUG EFFLUX TRANSPORTER SUGE"/>
    <property type="match status" value="1"/>
</dbReference>
<keyword evidence="4 9" id="KW-0812">Transmembrane</keyword>
<accession>A0A090F931</accession>
<name>A0A090F931_MESPL</name>
<comment type="subcellular location">
    <subcellularLocation>
        <location evidence="1 9">Cell membrane</location>
        <topology evidence="1 9">Multi-pass membrane protein</topology>
    </subcellularLocation>
</comment>
<keyword evidence="3" id="KW-1003">Cell membrane</keyword>
<proteinExistence type="inferred from homology"/>
<evidence type="ECO:0000256" key="2">
    <source>
        <dbReference type="ARBA" id="ARBA00022448"/>
    </source>
</evidence>
<dbReference type="EMBL" id="CCNB01000020">
    <property type="protein sequence ID" value="CDX40379.1"/>
    <property type="molecule type" value="Genomic_DNA"/>
</dbReference>
<evidence type="ECO:0000256" key="7">
    <source>
        <dbReference type="ARBA" id="ARBA00038151"/>
    </source>
</evidence>
<evidence type="ECO:0000256" key="10">
    <source>
        <dbReference type="SAM" id="Phobius"/>
    </source>
</evidence>
<dbReference type="Proteomes" id="UP000046373">
    <property type="component" value="Unassembled WGS sequence"/>
</dbReference>
<organism evidence="11 12">
    <name type="scientific">Mesorhizobium plurifarium</name>
    <dbReference type="NCBI Taxonomy" id="69974"/>
    <lineage>
        <taxon>Bacteria</taxon>
        <taxon>Pseudomonadati</taxon>
        <taxon>Pseudomonadota</taxon>
        <taxon>Alphaproteobacteria</taxon>
        <taxon>Hyphomicrobiales</taxon>
        <taxon>Phyllobacteriaceae</taxon>
        <taxon>Mesorhizobium</taxon>
    </lineage>
</organism>
<evidence type="ECO:0000256" key="1">
    <source>
        <dbReference type="ARBA" id="ARBA00004651"/>
    </source>
</evidence>
<dbReference type="GO" id="GO:0022857">
    <property type="term" value="F:transmembrane transporter activity"/>
    <property type="evidence" value="ECO:0007669"/>
    <property type="project" value="InterPro"/>
</dbReference>
<comment type="similarity">
    <text evidence="7">Belongs to the drug/metabolite transporter (DMT) superfamily. Small multidrug resistance (SMR) (TC 2.A.7.1) family. Gdx/SugE subfamily.</text>
</comment>
<feature type="transmembrane region" description="Helical" evidence="10">
    <location>
        <begin position="33"/>
        <end position="51"/>
    </location>
</feature>
<evidence type="ECO:0000256" key="5">
    <source>
        <dbReference type="ARBA" id="ARBA00022989"/>
    </source>
</evidence>
<reference evidence="11 12" key="1">
    <citation type="submission" date="2014-08" db="EMBL/GenBank/DDBJ databases">
        <authorList>
            <person name="Moulin Lionel"/>
        </authorList>
    </citation>
    <scope>NUCLEOTIDE SEQUENCE [LARGE SCALE GENOMIC DNA]</scope>
</reference>
<feature type="transmembrane region" description="Helical" evidence="10">
    <location>
        <begin position="88"/>
        <end position="106"/>
    </location>
</feature>
<keyword evidence="5 10" id="KW-1133">Transmembrane helix</keyword>
<dbReference type="SUPFAM" id="SSF103481">
    <property type="entry name" value="Multidrug resistance efflux transporter EmrE"/>
    <property type="match status" value="1"/>
</dbReference>
<evidence type="ECO:0000256" key="6">
    <source>
        <dbReference type="ARBA" id="ARBA00023136"/>
    </source>
</evidence>
<dbReference type="Pfam" id="PF00893">
    <property type="entry name" value="Multi_Drug_Res"/>
    <property type="match status" value="1"/>
</dbReference>
<evidence type="ECO:0000313" key="11">
    <source>
        <dbReference type="EMBL" id="CDX40379.1"/>
    </source>
</evidence>
<evidence type="ECO:0000256" key="4">
    <source>
        <dbReference type="ARBA" id="ARBA00022692"/>
    </source>
</evidence>
<protein>
    <recommendedName>
        <fullName evidence="8">Guanidinium exporter</fullName>
    </recommendedName>
</protein>
<evidence type="ECO:0000256" key="8">
    <source>
        <dbReference type="ARBA" id="ARBA00039168"/>
    </source>
</evidence>
<sequence>MSPSLAWLLLIVSGITDVAWALATKKSAGFTEPLWAAVSLVLLVVFITLLTKALTVLPLGTAYAVWTGIGAVGSLVAGIVLFGESIDAVRLTFAAVTILGVVGLKVSS</sequence>
<dbReference type="GO" id="GO:0005886">
    <property type="term" value="C:plasma membrane"/>
    <property type="evidence" value="ECO:0007669"/>
    <property type="project" value="UniProtKB-SubCell"/>
</dbReference>
<dbReference type="PANTHER" id="PTHR30561:SF0">
    <property type="entry name" value="GUANIDINIUM EXPORTER"/>
    <property type="match status" value="1"/>
</dbReference>